<reference evidence="2 3" key="1">
    <citation type="submission" date="2019-10" db="EMBL/GenBank/DDBJ databases">
        <authorList>
            <person name="Palmer J.M."/>
        </authorList>
    </citation>
    <scope>NUCLEOTIDE SEQUENCE [LARGE SCALE GENOMIC DNA]</scope>
    <source>
        <strain evidence="2 3">TWF696</strain>
    </source>
</reference>
<evidence type="ECO:0000256" key="1">
    <source>
        <dbReference type="SAM" id="MobiDB-lite"/>
    </source>
</evidence>
<dbReference type="EMBL" id="JAVHNQ010000002">
    <property type="protein sequence ID" value="KAK6354780.1"/>
    <property type="molecule type" value="Genomic_DNA"/>
</dbReference>
<evidence type="ECO:0000313" key="3">
    <source>
        <dbReference type="Proteomes" id="UP001375240"/>
    </source>
</evidence>
<gene>
    <name evidence="2" type="ORF">TWF696_003916</name>
</gene>
<feature type="region of interest" description="Disordered" evidence="1">
    <location>
        <begin position="1"/>
        <end position="48"/>
    </location>
</feature>
<sequence>MDSTKDKNVNFNVLGIPTDPGPQSSTLSTLGVRTDPGHEPSVPSVPGPPAVIPETAPINLGSTANTDGQPFGLPLGKTPDEALEAPLPRSFIRMGWVDMKVWPPHLASILKKLHLNAQPYAYFKDGPAIYLCRLDKHWALLADGWRYALIKFPGLKLEELGEAFDKVRLSGENDEIIFQVEWKCGGETVYGGLHPDIEEAREVYQKEIDRWTKDLPRR</sequence>
<name>A0AAV9V5F2_9PEZI</name>
<dbReference type="AlphaFoldDB" id="A0AAV9V5F2"/>
<organism evidence="2 3">
    <name type="scientific">Orbilia brochopaga</name>
    <dbReference type="NCBI Taxonomy" id="3140254"/>
    <lineage>
        <taxon>Eukaryota</taxon>
        <taxon>Fungi</taxon>
        <taxon>Dikarya</taxon>
        <taxon>Ascomycota</taxon>
        <taxon>Pezizomycotina</taxon>
        <taxon>Orbiliomycetes</taxon>
        <taxon>Orbiliales</taxon>
        <taxon>Orbiliaceae</taxon>
        <taxon>Orbilia</taxon>
    </lineage>
</organism>
<accession>A0AAV9V5F2</accession>
<feature type="compositionally biased region" description="Polar residues" evidence="1">
    <location>
        <begin position="21"/>
        <end position="31"/>
    </location>
</feature>
<evidence type="ECO:0000313" key="2">
    <source>
        <dbReference type="EMBL" id="KAK6354780.1"/>
    </source>
</evidence>
<dbReference type="Proteomes" id="UP001375240">
    <property type="component" value="Unassembled WGS sequence"/>
</dbReference>
<proteinExistence type="predicted"/>
<comment type="caution">
    <text evidence="2">The sequence shown here is derived from an EMBL/GenBank/DDBJ whole genome shotgun (WGS) entry which is preliminary data.</text>
</comment>
<keyword evidence="3" id="KW-1185">Reference proteome</keyword>
<protein>
    <submittedName>
        <fullName evidence="2">Uncharacterized protein</fullName>
    </submittedName>
</protein>